<dbReference type="SUPFAM" id="SSF55729">
    <property type="entry name" value="Acyl-CoA N-acyltransferases (Nat)"/>
    <property type="match status" value="1"/>
</dbReference>
<reference evidence="3" key="1">
    <citation type="submission" date="2016-11" db="EMBL/GenBank/DDBJ databases">
        <authorList>
            <person name="Varghese N."/>
            <person name="Submissions S."/>
        </authorList>
    </citation>
    <scope>NUCLEOTIDE SEQUENCE [LARGE SCALE GENOMIC DNA]</scope>
    <source>
        <strain evidence="3">DSM 10349</strain>
    </source>
</reference>
<accession>A0A1M6QVY8</accession>
<dbReference type="InterPro" id="IPR016181">
    <property type="entry name" value="Acyl_CoA_acyltransferase"/>
</dbReference>
<keyword evidence="3" id="KW-1185">Reference proteome</keyword>
<evidence type="ECO:0000313" key="3">
    <source>
        <dbReference type="Proteomes" id="UP000183997"/>
    </source>
</evidence>
<dbReference type="EMBL" id="FRAR01000009">
    <property type="protein sequence ID" value="SHK24227.1"/>
    <property type="molecule type" value="Genomic_DNA"/>
</dbReference>
<dbReference type="CDD" id="cd04301">
    <property type="entry name" value="NAT_SF"/>
    <property type="match status" value="1"/>
</dbReference>
<name>A0A1M6QVY8_9FIRM</name>
<keyword evidence="2" id="KW-0808">Transferase</keyword>
<dbReference type="OrthoDB" id="164032at2"/>
<dbReference type="PROSITE" id="PS51186">
    <property type="entry name" value="GNAT"/>
    <property type="match status" value="1"/>
</dbReference>
<protein>
    <submittedName>
        <fullName evidence="2">Acetyltransferase (GNAT) domain-containing protein</fullName>
    </submittedName>
</protein>
<evidence type="ECO:0000313" key="2">
    <source>
        <dbReference type="EMBL" id="SHK24227.1"/>
    </source>
</evidence>
<dbReference type="InterPro" id="IPR000182">
    <property type="entry name" value="GNAT_dom"/>
</dbReference>
<dbReference type="GO" id="GO:0016747">
    <property type="term" value="F:acyltransferase activity, transferring groups other than amino-acyl groups"/>
    <property type="evidence" value="ECO:0007669"/>
    <property type="project" value="InterPro"/>
</dbReference>
<feature type="domain" description="N-acetyltransferase" evidence="1">
    <location>
        <begin position="1"/>
        <end position="149"/>
    </location>
</feature>
<gene>
    <name evidence="2" type="ORF">SAMN02745123_01232</name>
</gene>
<proteinExistence type="predicted"/>
<dbReference type="STRING" id="1121421.SAMN02745123_01232"/>
<organism evidence="2 3">
    <name type="scientific">Desulforamulus aeronauticus DSM 10349</name>
    <dbReference type="NCBI Taxonomy" id="1121421"/>
    <lineage>
        <taxon>Bacteria</taxon>
        <taxon>Bacillati</taxon>
        <taxon>Bacillota</taxon>
        <taxon>Clostridia</taxon>
        <taxon>Eubacteriales</taxon>
        <taxon>Peptococcaceae</taxon>
        <taxon>Desulforamulus</taxon>
    </lineage>
</organism>
<sequence>MKIRCALPDESEQLSSLALRSKKTWGYDDTFMEQCCRELTLSTDYIASSQVYVMEEKGEVLGFYGLSGKGLEGSLDFLFIEPSQMNCGYGKKLWLHAVKKAAELNFQYILIDSDPNAKGFYLAMGAKFKGEVSSKSIPGRFLPLFCFTIGR</sequence>
<evidence type="ECO:0000259" key="1">
    <source>
        <dbReference type="PROSITE" id="PS51186"/>
    </source>
</evidence>
<dbReference type="AlphaFoldDB" id="A0A1M6QVY8"/>
<dbReference type="Gene3D" id="3.40.630.30">
    <property type="match status" value="1"/>
</dbReference>
<dbReference type="Pfam" id="PF13673">
    <property type="entry name" value="Acetyltransf_10"/>
    <property type="match status" value="1"/>
</dbReference>
<dbReference type="Proteomes" id="UP000183997">
    <property type="component" value="Unassembled WGS sequence"/>
</dbReference>